<dbReference type="EMBL" id="KX887330">
    <property type="protein sequence ID" value="ARR27514.1"/>
    <property type="molecule type" value="Genomic_DNA"/>
</dbReference>
<geneLocation type="mitochondrion" evidence="1"/>
<sequence length="124" mass="13380">MKVTVNPEGFISNRLKALLAQRAQKVPIPEVAGEPEVTCLVTILSKPGEPKKVVLDKASPQMTQDIKPLYVKAHLNGKPVSRILVDNGSAVNVLPLKMIWSLGKSLGGPDVNGGFSCGLYWRGY</sequence>
<reference evidence="1" key="1">
    <citation type="submission" date="2016-09" db="EMBL/GenBank/DDBJ databases">
        <title>The complete mitochondrial genome sequence of Bupleurum falcatum and Platycodon grandiflorum.</title>
        <authorList>
            <person name="Kim C.-K."/>
        </authorList>
    </citation>
    <scope>NUCLEOTIDE SEQUENCE</scope>
</reference>
<name>A0A288W769_BUPFA</name>
<proteinExistence type="predicted"/>
<dbReference type="RefSeq" id="YP_009430382.1">
    <property type="nucleotide sequence ID" value="NC_035962.1"/>
</dbReference>
<dbReference type="Gene3D" id="2.40.70.10">
    <property type="entry name" value="Acid Proteases"/>
    <property type="match status" value="1"/>
</dbReference>
<protein>
    <submittedName>
        <fullName evidence="1">Orf115</fullName>
    </submittedName>
</protein>
<evidence type="ECO:0000313" key="1">
    <source>
        <dbReference type="EMBL" id="ARR27514.1"/>
    </source>
</evidence>
<accession>A0A288W769</accession>
<dbReference type="GeneID" id="34678193"/>
<dbReference type="AlphaFoldDB" id="A0A288W769"/>
<keyword evidence="1" id="KW-0496">Mitochondrion</keyword>
<dbReference type="InterPro" id="IPR021109">
    <property type="entry name" value="Peptidase_aspartic_dom_sf"/>
</dbReference>
<organism evidence="1">
    <name type="scientific">Bupleurum falcatum</name>
    <name type="common">Sickle-leaved hare's-ear</name>
    <dbReference type="NCBI Taxonomy" id="46367"/>
    <lineage>
        <taxon>Eukaryota</taxon>
        <taxon>Viridiplantae</taxon>
        <taxon>Streptophyta</taxon>
        <taxon>Embryophyta</taxon>
        <taxon>Tracheophyta</taxon>
        <taxon>Spermatophyta</taxon>
        <taxon>Magnoliopsida</taxon>
        <taxon>eudicotyledons</taxon>
        <taxon>Gunneridae</taxon>
        <taxon>Pentapetalae</taxon>
        <taxon>asterids</taxon>
        <taxon>campanulids</taxon>
        <taxon>Apiales</taxon>
        <taxon>Apiaceae</taxon>
        <taxon>Apioideae</taxon>
        <taxon>Bupleureae</taxon>
        <taxon>Bupleurum</taxon>
    </lineage>
</organism>